<evidence type="ECO:0000259" key="2">
    <source>
        <dbReference type="Pfam" id="PF00892"/>
    </source>
</evidence>
<evidence type="ECO:0000256" key="1">
    <source>
        <dbReference type="SAM" id="Phobius"/>
    </source>
</evidence>
<keyword evidence="1" id="KW-0472">Membrane</keyword>
<dbReference type="InterPro" id="IPR037185">
    <property type="entry name" value="EmrE-like"/>
</dbReference>
<feature type="transmembrane region" description="Helical" evidence="1">
    <location>
        <begin position="155"/>
        <end position="174"/>
    </location>
</feature>
<feature type="transmembrane region" description="Helical" evidence="1">
    <location>
        <begin position="267"/>
        <end position="286"/>
    </location>
</feature>
<dbReference type="InterPro" id="IPR000620">
    <property type="entry name" value="EamA_dom"/>
</dbReference>
<feature type="domain" description="EamA" evidence="2">
    <location>
        <begin position="35"/>
        <end position="142"/>
    </location>
</feature>
<dbReference type="Pfam" id="PF00892">
    <property type="entry name" value="EamA"/>
    <property type="match status" value="2"/>
</dbReference>
<feature type="transmembrane region" description="Helical" evidence="1">
    <location>
        <begin position="44"/>
        <end position="61"/>
    </location>
</feature>
<dbReference type="EMBL" id="NZEX01000102">
    <property type="protein sequence ID" value="MAH63612.1"/>
    <property type="molecule type" value="Genomic_DNA"/>
</dbReference>
<dbReference type="GO" id="GO:0016020">
    <property type="term" value="C:membrane"/>
    <property type="evidence" value="ECO:0007669"/>
    <property type="project" value="InterPro"/>
</dbReference>
<evidence type="ECO:0000313" key="3">
    <source>
        <dbReference type="EMBL" id="MAH63612.1"/>
    </source>
</evidence>
<feature type="transmembrane region" description="Helical" evidence="1">
    <location>
        <begin position="73"/>
        <end position="92"/>
    </location>
</feature>
<keyword evidence="1" id="KW-1133">Transmembrane helix</keyword>
<gene>
    <name evidence="3" type="ORF">CMN54_09250</name>
</gene>
<dbReference type="AlphaFoldDB" id="A0A2D6YKF6"/>
<feature type="domain" description="EamA" evidence="2">
    <location>
        <begin position="156"/>
        <end position="281"/>
    </location>
</feature>
<evidence type="ECO:0000313" key="4">
    <source>
        <dbReference type="Proteomes" id="UP000226525"/>
    </source>
</evidence>
<dbReference type="Proteomes" id="UP000226525">
    <property type="component" value="Unassembled WGS sequence"/>
</dbReference>
<dbReference type="Gene3D" id="1.10.3730.20">
    <property type="match status" value="1"/>
</dbReference>
<feature type="transmembrane region" description="Helical" evidence="1">
    <location>
        <begin position="126"/>
        <end position="143"/>
    </location>
</feature>
<accession>A0A2D6YKF6</accession>
<organism evidence="3 4">
    <name type="scientific">SAR324 cluster bacterium</name>
    <dbReference type="NCBI Taxonomy" id="2024889"/>
    <lineage>
        <taxon>Bacteria</taxon>
        <taxon>Deltaproteobacteria</taxon>
        <taxon>SAR324 cluster</taxon>
    </lineage>
</organism>
<dbReference type="SUPFAM" id="SSF103481">
    <property type="entry name" value="Multidrug resistance efflux transporter EmrE"/>
    <property type="match status" value="2"/>
</dbReference>
<comment type="caution">
    <text evidence="3">The sequence shown here is derived from an EMBL/GenBank/DDBJ whole genome shotgun (WGS) entry which is preliminary data.</text>
</comment>
<sequence length="301" mass="32617">MTDQSPHRIRGFLLVTMGVLFISPDSLLIRLADQPLEIQLFWRSLFQGMGLALFTGFRYQFEWWKQVRQVGRPGWVVMVGLIGGSTCFVLAIQHAQVAHVLLLLNTTPVIAGVLSWLVLGEKINRLTWVLIGISIVGSTLIVMDSAAMGESGSSAFGLLMALGAALATAINFLGARYRAPLDVTPVLVPACFLLSLGSGLLGGATLPPWENLRWLLLLGGICLPMAYIGIQSGPRYISAPETSMIMLLESVFGILLAWIFLQELPGKLGILGGGLVLVGLLTKAWWEWKKAPPQTLTNGLL</sequence>
<feature type="transmembrane region" description="Helical" evidence="1">
    <location>
        <begin position="98"/>
        <end position="119"/>
    </location>
</feature>
<feature type="transmembrane region" description="Helical" evidence="1">
    <location>
        <begin position="186"/>
        <end position="206"/>
    </location>
</feature>
<feature type="transmembrane region" description="Helical" evidence="1">
    <location>
        <begin position="12"/>
        <end position="32"/>
    </location>
</feature>
<dbReference type="PANTHER" id="PTHR22911">
    <property type="entry name" value="ACYL-MALONYL CONDENSING ENZYME-RELATED"/>
    <property type="match status" value="1"/>
</dbReference>
<feature type="transmembrane region" description="Helical" evidence="1">
    <location>
        <begin position="212"/>
        <end position="230"/>
    </location>
</feature>
<name>A0A2D6YKF6_9DELT</name>
<feature type="transmembrane region" description="Helical" evidence="1">
    <location>
        <begin position="242"/>
        <end position="261"/>
    </location>
</feature>
<protein>
    <recommendedName>
        <fullName evidence="2">EamA domain-containing protein</fullName>
    </recommendedName>
</protein>
<reference evidence="4" key="1">
    <citation type="submission" date="2017-09" db="EMBL/GenBank/DDBJ databases">
        <title>The Reconstruction of 2,631 Draft Metagenome-Assembled Genomes from the Global Oceans.</title>
        <authorList>
            <person name="Tully B.J."/>
            <person name="Graham E.D."/>
            <person name="Heidelberg J.F."/>
        </authorList>
    </citation>
    <scope>NUCLEOTIDE SEQUENCE [LARGE SCALE GENOMIC DNA]</scope>
</reference>
<keyword evidence="1" id="KW-0812">Transmembrane</keyword>
<proteinExistence type="predicted"/>